<accession>L0B014</accession>
<dbReference type="Proteomes" id="UP000031512">
    <property type="component" value="Chromosome 3"/>
</dbReference>
<evidence type="ECO:0000313" key="3">
    <source>
        <dbReference type="Proteomes" id="UP000031512"/>
    </source>
</evidence>
<dbReference type="AlphaFoldDB" id="L0B014"/>
<dbReference type="PANTHER" id="PTHR33828">
    <property type="entry name" value="OS05G0596200 PROTEIN"/>
    <property type="match status" value="1"/>
</dbReference>
<dbReference type="eggNOG" id="ENOG502SAY5">
    <property type="taxonomic scope" value="Eukaryota"/>
</dbReference>
<dbReference type="EMBL" id="CP001670">
    <property type="protein sequence ID" value="AFZ81197.1"/>
    <property type="molecule type" value="Genomic_DNA"/>
</dbReference>
<dbReference type="GeneID" id="15805395"/>
<keyword evidence="3" id="KW-1185">Reference proteome</keyword>
<dbReference type="RefSeq" id="XP_004830863.1">
    <property type="nucleotide sequence ID" value="XM_004830806.1"/>
</dbReference>
<gene>
    <name evidence="2" type="ORF">BEWA_006060</name>
</gene>
<evidence type="ECO:0000313" key="2">
    <source>
        <dbReference type="EMBL" id="AFZ81197.1"/>
    </source>
</evidence>
<dbReference type="VEuPathDB" id="PiroplasmaDB:BEWA_006060"/>
<reference evidence="2 3" key="1">
    <citation type="journal article" date="2012" name="BMC Genomics">
        <title>Comparative genomic analysis and phylogenetic position of Theileria equi.</title>
        <authorList>
            <person name="Kappmeyer L.S."/>
            <person name="Thiagarajan M."/>
            <person name="Herndon D.R."/>
            <person name="Ramsay J.D."/>
            <person name="Caler E."/>
            <person name="Djikeng A."/>
            <person name="Gillespie J.J."/>
            <person name="Lau A.O."/>
            <person name="Roalson E.H."/>
            <person name="Silva J.C."/>
            <person name="Silva M.G."/>
            <person name="Suarez C.E."/>
            <person name="Ueti M.W."/>
            <person name="Nene V.M."/>
            <person name="Mealey R.H."/>
            <person name="Knowles D.P."/>
            <person name="Brayton K.A."/>
        </authorList>
    </citation>
    <scope>NUCLEOTIDE SEQUENCE [LARGE SCALE GENOMIC DNA]</scope>
    <source>
        <strain evidence="2 3">WA</strain>
    </source>
</reference>
<organism evidence="2 3">
    <name type="scientific">Theileria equi strain WA</name>
    <dbReference type="NCBI Taxonomy" id="1537102"/>
    <lineage>
        <taxon>Eukaryota</taxon>
        <taxon>Sar</taxon>
        <taxon>Alveolata</taxon>
        <taxon>Apicomplexa</taxon>
        <taxon>Aconoidasida</taxon>
        <taxon>Piroplasmida</taxon>
        <taxon>Theileriidae</taxon>
        <taxon>Theileria</taxon>
    </lineage>
</organism>
<feature type="compositionally biased region" description="Basic residues" evidence="1">
    <location>
        <begin position="11"/>
        <end position="25"/>
    </location>
</feature>
<dbReference type="PANTHER" id="PTHR33828:SF2">
    <property type="entry name" value="NUCLEOLIN"/>
    <property type="match status" value="1"/>
</dbReference>
<proteinExistence type="predicted"/>
<feature type="compositionally biased region" description="Basic and acidic residues" evidence="1">
    <location>
        <begin position="26"/>
        <end position="59"/>
    </location>
</feature>
<evidence type="ECO:0000256" key="1">
    <source>
        <dbReference type="SAM" id="MobiDB-lite"/>
    </source>
</evidence>
<name>L0B014_THEEQ</name>
<sequence>MTDSEDSPKSSSKKKAQKKTAKPKAKAKETKPKAKKETKVKKETKTKKETKAKKEVKVKKEKEVKLEAGAFDKPGQKFVTPPQGDGTRGFYESLYQENPNSLIAIKFCVEYGIFGGQKHNEILDKYVALQKNGHLKGTVGAIKPGAVTFLEKLGSKHVK</sequence>
<protein>
    <submittedName>
        <fullName evidence="2">Uncharacterized protein</fullName>
    </submittedName>
</protein>
<dbReference type="KEGG" id="beq:BEWA_006060"/>
<dbReference type="OrthoDB" id="361835at2759"/>
<feature type="region of interest" description="Disordered" evidence="1">
    <location>
        <begin position="1"/>
        <end position="59"/>
    </location>
</feature>